<feature type="compositionally biased region" description="Basic and acidic residues" evidence="1">
    <location>
        <begin position="54"/>
        <end position="65"/>
    </location>
</feature>
<name>A0A1L3SSC8_9HYPH</name>
<reference evidence="3" key="1">
    <citation type="submission" date="2016-11" db="EMBL/GenBank/DDBJ databases">
        <title>Mesorhizobium oceanicum sp. nov., isolated from deep seawater in South China Sea.</title>
        <authorList>
            <person name="Fu G.-Y."/>
        </authorList>
    </citation>
    <scope>NUCLEOTIDE SEQUENCE [LARGE SCALE GENOMIC DNA]</scope>
    <source>
        <strain evidence="3">B7</strain>
    </source>
</reference>
<sequence length="80" mass="8866">MQNPFAPEAAFAPKLSKHEAKADTTTRVAREIMDAELNKREAKTERLRLARLAKEAEAPVDEPKKKAAPKKKAVKRGQGT</sequence>
<accession>A0A1L3SSC8</accession>
<organism evidence="2 3">
    <name type="scientific">Aquibium oceanicum</name>
    <dbReference type="NCBI Taxonomy" id="1670800"/>
    <lineage>
        <taxon>Bacteria</taxon>
        <taxon>Pseudomonadati</taxon>
        <taxon>Pseudomonadota</taxon>
        <taxon>Alphaproteobacteria</taxon>
        <taxon>Hyphomicrobiales</taxon>
        <taxon>Phyllobacteriaceae</taxon>
        <taxon>Aquibium</taxon>
    </lineage>
</organism>
<evidence type="ECO:0000256" key="1">
    <source>
        <dbReference type="SAM" id="MobiDB-lite"/>
    </source>
</evidence>
<evidence type="ECO:0000313" key="2">
    <source>
        <dbReference type="EMBL" id="APH72298.1"/>
    </source>
</evidence>
<feature type="region of interest" description="Disordered" evidence="1">
    <location>
        <begin position="54"/>
        <end position="80"/>
    </location>
</feature>
<feature type="region of interest" description="Disordered" evidence="1">
    <location>
        <begin position="1"/>
        <end position="27"/>
    </location>
</feature>
<evidence type="ECO:0008006" key="4">
    <source>
        <dbReference type="Google" id="ProtNLM"/>
    </source>
</evidence>
<feature type="compositionally biased region" description="Basic residues" evidence="1">
    <location>
        <begin position="66"/>
        <end position="80"/>
    </location>
</feature>
<dbReference type="AlphaFoldDB" id="A0A1L3SSC8"/>
<dbReference type="Proteomes" id="UP000182840">
    <property type="component" value="Chromosome"/>
</dbReference>
<dbReference type="KEGG" id="meso:BSQ44_13690"/>
<gene>
    <name evidence="2" type="ORF">BSQ44_13690</name>
</gene>
<protein>
    <recommendedName>
        <fullName evidence="4">Transcriptional regulator</fullName>
    </recommendedName>
</protein>
<evidence type="ECO:0000313" key="3">
    <source>
        <dbReference type="Proteomes" id="UP000182840"/>
    </source>
</evidence>
<dbReference type="EMBL" id="CP018171">
    <property type="protein sequence ID" value="APH72298.1"/>
    <property type="molecule type" value="Genomic_DNA"/>
</dbReference>
<feature type="compositionally biased region" description="Basic and acidic residues" evidence="1">
    <location>
        <begin position="16"/>
        <end position="27"/>
    </location>
</feature>
<keyword evidence="3" id="KW-1185">Reference proteome</keyword>
<dbReference type="RefSeq" id="WP_072605060.1">
    <property type="nucleotide sequence ID" value="NZ_CP018171.1"/>
</dbReference>
<proteinExistence type="predicted"/>